<feature type="compositionally biased region" description="Basic and acidic residues" evidence="1">
    <location>
        <begin position="1"/>
        <end position="11"/>
    </location>
</feature>
<dbReference type="KEGG" id="mag:amb3345"/>
<gene>
    <name evidence="2" type="ordered locus">amb3345</name>
</gene>
<evidence type="ECO:0000313" key="3">
    <source>
        <dbReference type="Proteomes" id="UP000007058"/>
    </source>
</evidence>
<accession>Q2W1X6</accession>
<dbReference type="EMBL" id="AP007255">
    <property type="protein sequence ID" value="BAE52149.1"/>
    <property type="molecule type" value="Genomic_DNA"/>
</dbReference>
<feature type="compositionally biased region" description="Low complexity" evidence="1">
    <location>
        <begin position="12"/>
        <end position="28"/>
    </location>
</feature>
<dbReference type="HOGENOM" id="CLU_1353290_0_0_5"/>
<dbReference type="AlphaFoldDB" id="Q2W1X6"/>
<sequence>MHRDAQRRADHPAAAAAAAAGSPKAGSAVGRPAKAGAIFGWPGEAGAGAMHMPPATTPHAGAGAVAQGAGTGGNLDLAPVQPFLQGGVDIGGQTEILVVQAAGCGPQPTRNCDDSWLLRVSWRWSGGSCSARVTRPATRSAALRPPMVSSASWRWAANSTTAAAAEIIRAATSTRAVRPTTLSGSTLSPLARKELMTVPLRG</sequence>
<organism evidence="2 3">
    <name type="scientific">Paramagnetospirillum magneticum (strain ATCC 700264 / AMB-1)</name>
    <name type="common">Magnetospirillum magneticum</name>
    <dbReference type="NCBI Taxonomy" id="342108"/>
    <lineage>
        <taxon>Bacteria</taxon>
        <taxon>Pseudomonadati</taxon>
        <taxon>Pseudomonadota</taxon>
        <taxon>Alphaproteobacteria</taxon>
        <taxon>Rhodospirillales</taxon>
        <taxon>Magnetospirillaceae</taxon>
        <taxon>Paramagnetospirillum</taxon>
    </lineage>
</organism>
<name>Q2W1X6_PARM1</name>
<keyword evidence="3" id="KW-1185">Reference proteome</keyword>
<feature type="region of interest" description="Disordered" evidence="1">
    <location>
        <begin position="1"/>
        <end position="30"/>
    </location>
</feature>
<evidence type="ECO:0000256" key="1">
    <source>
        <dbReference type="SAM" id="MobiDB-lite"/>
    </source>
</evidence>
<proteinExistence type="predicted"/>
<dbReference type="Proteomes" id="UP000007058">
    <property type="component" value="Chromosome"/>
</dbReference>
<reference evidence="2 3" key="1">
    <citation type="journal article" date="2005" name="DNA Res.">
        <title>Complete genome sequence of the facultative anaerobic magnetotactic bacterium Magnetospirillum sp. strain AMB-1.</title>
        <authorList>
            <person name="Matsunaga T."/>
            <person name="Okamura Y."/>
            <person name="Fukuda Y."/>
            <person name="Wahyudi A.T."/>
            <person name="Murase Y."/>
            <person name="Takeyama H."/>
        </authorList>
    </citation>
    <scope>NUCLEOTIDE SEQUENCE [LARGE SCALE GENOMIC DNA]</scope>
    <source>
        <strain evidence="3">ATCC 700264 / AMB-1</strain>
    </source>
</reference>
<evidence type="ECO:0000313" key="2">
    <source>
        <dbReference type="EMBL" id="BAE52149.1"/>
    </source>
</evidence>
<protein>
    <submittedName>
        <fullName evidence="2">Uncharacterized protein</fullName>
    </submittedName>
</protein>